<evidence type="ECO:0000256" key="10">
    <source>
        <dbReference type="ARBA" id="ARBA00022908"/>
    </source>
</evidence>
<dbReference type="FunFam" id="2.40.70.10:FF:000130">
    <property type="entry name" value="Retrovirus-related Pol polyprotein from transposon opus-like Protein"/>
    <property type="match status" value="1"/>
</dbReference>
<protein>
    <recommendedName>
        <fullName evidence="1">RNA-directed DNA polymerase</fullName>
        <ecNumber evidence="1">2.7.7.49</ecNumber>
    </recommendedName>
</protein>
<dbReference type="Pfam" id="PF00665">
    <property type="entry name" value="rve"/>
    <property type="match status" value="1"/>
</dbReference>
<dbReference type="SUPFAM" id="SSF56672">
    <property type="entry name" value="DNA/RNA polymerases"/>
    <property type="match status" value="1"/>
</dbReference>
<evidence type="ECO:0000256" key="13">
    <source>
        <dbReference type="SAM" id="Coils"/>
    </source>
</evidence>
<evidence type="ECO:0000256" key="4">
    <source>
        <dbReference type="ARBA" id="ARBA00022695"/>
    </source>
</evidence>
<dbReference type="PANTHER" id="PTHR37984:SF5">
    <property type="entry name" value="PROTEIN NYNRIN-LIKE"/>
    <property type="match status" value="1"/>
</dbReference>
<dbReference type="OrthoDB" id="6436542at2759"/>
<keyword evidence="10" id="KW-0229">DNA integration</keyword>
<dbReference type="GO" id="GO:0004190">
    <property type="term" value="F:aspartic-type endopeptidase activity"/>
    <property type="evidence" value="ECO:0007669"/>
    <property type="project" value="InterPro"/>
</dbReference>
<dbReference type="PROSITE" id="PS00141">
    <property type="entry name" value="ASP_PROTEASE"/>
    <property type="match status" value="1"/>
</dbReference>
<evidence type="ECO:0000259" key="15">
    <source>
        <dbReference type="PROSITE" id="PS50994"/>
    </source>
</evidence>
<evidence type="ECO:0000256" key="5">
    <source>
        <dbReference type="ARBA" id="ARBA00022722"/>
    </source>
</evidence>
<keyword evidence="13" id="KW-0175">Coiled coil</keyword>
<keyword evidence="9" id="KW-0694">RNA-binding</keyword>
<dbReference type="Gene3D" id="3.10.10.10">
    <property type="entry name" value="HIV Type 1 Reverse Transcriptase, subunit A, domain 1"/>
    <property type="match status" value="1"/>
</dbReference>
<dbReference type="CDD" id="cd09274">
    <property type="entry name" value="RNase_HI_RT_Ty3"/>
    <property type="match status" value="1"/>
</dbReference>
<dbReference type="GO" id="GO:0004519">
    <property type="term" value="F:endonuclease activity"/>
    <property type="evidence" value="ECO:0007669"/>
    <property type="project" value="UniProtKB-KW"/>
</dbReference>
<evidence type="ECO:0000256" key="3">
    <source>
        <dbReference type="ARBA" id="ARBA00022679"/>
    </source>
</evidence>
<reference evidence="16 17" key="1">
    <citation type="journal article" date="2019" name="Sci. Rep.">
        <title>Orb-weaving spider Araneus ventricosus genome elucidates the spidroin gene catalogue.</title>
        <authorList>
            <person name="Kono N."/>
            <person name="Nakamura H."/>
            <person name="Ohtoshi R."/>
            <person name="Moran D.A.P."/>
            <person name="Shinohara A."/>
            <person name="Yoshida Y."/>
            <person name="Fujiwara M."/>
            <person name="Mori M."/>
            <person name="Tomita M."/>
            <person name="Arakawa K."/>
        </authorList>
    </citation>
    <scope>NUCLEOTIDE SEQUENCE [LARGE SCALE GENOMIC DNA]</scope>
</reference>
<evidence type="ECO:0000256" key="8">
    <source>
        <dbReference type="ARBA" id="ARBA00022842"/>
    </source>
</evidence>
<sequence>MPNSADIRLSESSNSSADVSAVAIKTPAFWSDKPDLWFAQLESQFALGNISVDSTKFHYVIAALNSDDLTCVSDLVLNPPQTDSYNSLKARLIAQNADSESVRLKKLLSGMELGDKKPSTLLYAMKSLASDGISPELLKSLWMQRLPIQIQQILSVSGDNLQSLSKIADSIFEISKDDLVASVSDNFQYPDVNKFENRLAAIENRLSRLEVRRRSLSRGNSEITGREFLVDTGSAVSVLPILGSKIVPSKFVLYAANGTKINTFGTKLITLNLGLRRKFQWPFILASVSKPILGADFLEHYSLLLDMKRKKLLDGTSAVGLEKPISANESMYVATVQGDSPYVKLLLKFSDITKPSQPKPAFHIKHNTENHIETRGPPVFSKARRLDPEKLQAAKREFQYMVSQGWCRPSKSAWASPLHMVPKKDDWRPCGDYRRLNNQTIPDRFPIPHVHDFAHNLFNKKIFSTIDLVRAYHQIPVAAADVPKTAVITPFGLFEFLFMPFGLCNAAQTFQRFMYEIVGDLDYCFVYLYDVLIASTDESEHLKHLEEVFRRFQKYGLVVNTEKCVFGQLSIKFLGYLISEKGIEPLPDRNAAYEQSLLSDYLKGAKKNDTRLIHWTEEAKLAFESCKNSLAISTLLVHPSPDTRLFLTCDASDRALGSVLSQEENGEFKPLAFFSRKLTPAEQRYSVYDRELLAVYASVRHFSYILEGRNFTIYTDHKPLIYAFTQKHEKCSPRQIRHLDWIGQFSTDIRHISGSLNVVADSLSRISEIEMPSPIDYKEFAKVQLSDKEFQLLKSCSNSLKFQLLKVPGMDTELFCDISTGRSRPFVPKEFRRRIFETLHNLSHPGVKATVKLVGDRFLWPCYKKQVAEWTRCCVPCQRGKIQRHTVSPLGTYPVPRHRFDHVHIDLVGPLPPSRGYTYALTCVDRFSRWPEAIPLKDIKAETVAFEFYANWIARFGVPERLTSDQGRQFESRLVREFARLLGVKVVHTTPYHPQANGSVERLHRQLKSAIRAHATERWTVVLPSILLGIRASVKEPLNCSVAEIVYGTPITLPGEFFSVNKTLSTNDFLASLQQRMSSLRPIPMS</sequence>
<dbReference type="InterPro" id="IPR041588">
    <property type="entry name" value="Integrase_H2C2"/>
</dbReference>
<feature type="coiled-coil region" evidence="13">
    <location>
        <begin position="192"/>
        <end position="219"/>
    </location>
</feature>
<gene>
    <name evidence="16" type="primary">Tf2-6_277</name>
    <name evidence="16" type="ORF">AVEN_194899_1</name>
</gene>
<dbReference type="InterPro" id="IPR036397">
    <property type="entry name" value="RNaseH_sf"/>
</dbReference>
<dbReference type="InterPro" id="IPR000477">
    <property type="entry name" value="RT_dom"/>
</dbReference>
<dbReference type="GO" id="GO:0042575">
    <property type="term" value="C:DNA polymerase complex"/>
    <property type="evidence" value="ECO:0007669"/>
    <property type="project" value="UniProtKB-ARBA"/>
</dbReference>
<dbReference type="Pfam" id="PF17919">
    <property type="entry name" value="RT_RNaseH_2"/>
    <property type="match status" value="1"/>
</dbReference>
<dbReference type="EMBL" id="BGPR01000049">
    <property type="protein sequence ID" value="GBL86667.1"/>
    <property type="molecule type" value="Genomic_DNA"/>
</dbReference>
<dbReference type="InterPro" id="IPR001584">
    <property type="entry name" value="Integrase_cat-core"/>
</dbReference>
<evidence type="ECO:0000256" key="2">
    <source>
        <dbReference type="ARBA" id="ARBA00022670"/>
    </source>
</evidence>
<keyword evidence="11" id="KW-0695">RNA-directed DNA polymerase</keyword>
<dbReference type="PROSITE" id="PS50878">
    <property type="entry name" value="RT_POL"/>
    <property type="match status" value="1"/>
</dbReference>
<accession>A0A4Y2B4D4</accession>
<dbReference type="InterPro" id="IPR050951">
    <property type="entry name" value="Retrovirus_Pol_polyprotein"/>
</dbReference>
<dbReference type="GO" id="GO:0003964">
    <property type="term" value="F:RNA-directed DNA polymerase activity"/>
    <property type="evidence" value="ECO:0007669"/>
    <property type="project" value="UniProtKB-KW"/>
</dbReference>
<organism evidence="16 17">
    <name type="scientific">Araneus ventricosus</name>
    <name type="common">Orbweaver spider</name>
    <name type="synonym">Epeira ventricosa</name>
    <dbReference type="NCBI Taxonomy" id="182803"/>
    <lineage>
        <taxon>Eukaryota</taxon>
        <taxon>Metazoa</taxon>
        <taxon>Ecdysozoa</taxon>
        <taxon>Arthropoda</taxon>
        <taxon>Chelicerata</taxon>
        <taxon>Arachnida</taxon>
        <taxon>Araneae</taxon>
        <taxon>Araneomorphae</taxon>
        <taxon>Entelegynae</taxon>
        <taxon>Araneoidea</taxon>
        <taxon>Araneidae</taxon>
        <taxon>Araneus</taxon>
    </lineage>
</organism>
<keyword evidence="17" id="KW-1185">Reference proteome</keyword>
<dbReference type="InterPro" id="IPR043502">
    <property type="entry name" value="DNA/RNA_pol_sf"/>
</dbReference>
<feature type="domain" description="Reverse transcriptase" evidence="14">
    <location>
        <begin position="402"/>
        <end position="578"/>
    </location>
</feature>
<comment type="caution">
    <text evidence="16">The sequence shown here is derived from an EMBL/GenBank/DDBJ whole genome shotgun (WGS) entry which is preliminary data.</text>
</comment>
<dbReference type="Gene3D" id="2.40.70.10">
    <property type="entry name" value="Acid Proteases"/>
    <property type="match status" value="1"/>
</dbReference>
<dbReference type="InterPro" id="IPR041577">
    <property type="entry name" value="RT_RNaseH_2"/>
</dbReference>
<evidence type="ECO:0000259" key="14">
    <source>
        <dbReference type="PROSITE" id="PS50878"/>
    </source>
</evidence>
<evidence type="ECO:0000256" key="6">
    <source>
        <dbReference type="ARBA" id="ARBA00022759"/>
    </source>
</evidence>
<dbReference type="EC" id="2.7.7.49" evidence="1"/>
<dbReference type="Gene3D" id="3.30.420.10">
    <property type="entry name" value="Ribonuclease H-like superfamily/Ribonuclease H"/>
    <property type="match status" value="1"/>
</dbReference>
<dbReference type="GO" id="GO:0003723">
    <property type="term" value="F:RNA binding"/>
    <property type="evidence" value="ECO:0007669"/>
    <property type="project" value="UniProtKB-KW"/>
</dbReference>
<dbReference type="InterPro" id="IPR012337">
    <property type="entry name" value="RNaseH-like_sf"/>
</dbReference>
<evidence type="ECO:0000313" key="16">
    <source>
        <dbReference type="EMBL" id="GBL86667.1"/>
    </source>
</evidence>
<dbReference type="InterPro" id="IPR055469">
    <property type="entry name" value="DUF7041"/>
</dbReference>
<dbReference type="FunFam" id="3.10.10.10:FF:000007">
    <property type="entry name" value="Retrovirus-related Pol polyprotein from transposon 17.6-like Protein"/>
    <property type="match status" value="1"/>
</dbReference>
<dbReference type="PROSITE" id="PS50994">
    <property type="entry name" value="INTEGRASE"/>
    <property type="match status" value="1"/>
</dbReference>
<dbReference type="Pfam" id="PF00078">
    <property type="entry name" value="RVT_1"/>
    <property type="match status" value="1"/>
</dbReference>
<dbReference type="InterPro" id="IPR043128">
    <property type="entry name" value="Rev_trsase/Diguanyl_cyclase"/>
</dbReference>
<dbReference type="Gene3D" id="1.10.340.70">
    <property type="match status" value="1"/>
</dbReference>
<dbReference type="Pfam" id="PF23055">
    <property type="entry name" value="DUF7041"/>
    <property type="match status" value="1"/>
</dbReference>
<dbReference type="FunFam" id="3.10.20.370:FF:000001">
    <property type="entry name" value="Retrovirus-related Pol polyprotein from transposon 17.6-like protein"/>
    <property type="match status" value="1"/>
</dbReference>
<dbReference type="InterPro" id="IPR021109">
    <property type="entry name" value="Peptidase_aspartic_dom_sf"/>
</dbReference>
<keyword evidence="8" id="KW-0460">Magnesium</keyword>
<keyword evidence="12" id="KW-0511">Multifunctional enzyme</keyword>
<evidence type="ECO:0000256" key="11">
    <source>
        <dbReference type="ARBA" id="ARBA00022918"/>
    </source>
</evidence>
<evidence type="ECO:0000256" key="9">
    <source>
        <dbReference type="ARBA" id="ARBA00022884"/>
    </source>
</evidence>
<feature type="domain" description="Integrase catalytic" evidence="15">
    <location>
        <begin position="890"/>
        <end position="1062"/>
    </location>
</feature>
<name>A0A4Y2B4D4_ARAVE</name>
<evidence type="ECO:0000313" key="17">
    <source>
        <dbReference type="Proteomes" id="UP000499080"/>
    </source>
</evidence>
<dbReference type="CDD" id="cd01647">
    <property type="entry name" value="RT_LTR"/>
    <property type="match status" value="1"/>
</dbReference>
<dbReference type="Gene3D" id="3.10.20.370">
    <property type="match status" value="1"/>
</dbReference>
<dbReference type="Proteomes" id="UP000499080">
    <property type="component" value="Unassembled WGS sequence"/>
</dbReference>
<dbReference type="SUPFAM" id="SSF53098">
    <property type="entry name" value="Ribonuclease H-like"/>
    <property type="match status" value="1"/>
</dbReference>
<keyword evidence="6" id="KW-0255">Endonuclease</keyword>
<dbReference type="SUPFAM" id="SSF50630">
    <property type="entry name" value="Acid proteases"/>
    <property type="match status" value="1"/>
</dbReference>
<keyword evidence="3" id="KW-0808">Transferase</keyword>
<keyword evidence="2" id="KW-0645">Protease</keyword>
<keyword evidence="5" id="KW-0540">Nuclease</keyword>
<dbReference type="InterPro" id="IPR001969">
    <property type="entry name" value="Aspartic_peptidase_AS"/>
</dbReference>
<dbReference type="Gene3D" id="3.30.70.270">
    <property type="match status" value="1"/>
</dbReference>
<keyword evidence="4" id="KW-0548">Nucleotidyltransferase</keyword>
<dbReference type="FunFam" id="3.30.420.10:FF:000032">
    <property type="entry name" value="Retrovirus-related Pol polyprotein from transposon 297-like Protein"/>
    <property type="match status" value="1"/>
</dbReference>
<evidence type="ECO:0000256" key="1">
    <source>
        <dbReference type="ARBA" id="ARBA00012493"/>
    </source>
</evidence>
<dbReference type="PANTHER" id="PTHR37984">
    <property type="entry name" value="PROTEIN CBG26694"/>
    <property type="match status" value="1"/>
</dbReference>
<keyword evidence="7" id="KW-0378">Hydrolase</keyword>
<evidence type="ECO:0000256" key="7">
    <source>
        <dbReference type="ARBA" id="ARBA00022801"/>
    </source>
</evidence>
<proteinExistence type="predicted"/>
<evidence type="ECO:0000256" key="12">
    <source>
        <dbReference type="ARBA" id="ARBA00023268"/>
    </source>
</evidence>
<dbReference type="AlphaFoldDB" id="A0A4Y2B4D4"/>
<dbReference type="GO" id="GO:0006508">
    <property type="term" value="P:proteolysis"/>
    <property type="evidence" value="ECO:0007669"/>
    <property type="project" value="UniProtKB-KW"/>
</dbReference>
<dbReference type="Pfam" id="PF17921">
    <property type="entry name" value="Integrase_H2C2"/>
    <property type="match status" value="1"/>
</dbReference>
<dbReference type="GO" id="GO:0015074">
    <property type="term" value="P:DNA integration"/>
    <property type="evidence" value="ECO:0007669"/>
    <property type="project" value="UniProtKB-KW"/>
</dbReference>